<keyword evidence="6" id="KW-1185">Reference proteome</keyword>
<dbReference type="RefSeq" id="WP_135765527.1">
    <property type="nucleotide sequence ID" value="NZ_RQHV01000062.1"/>
</dbReference>
<evidence type="ECO:0000259" key="4">
    <source>
        <dbReference type="Pfam" id="PF01555"/>
    </source>
</evidence>
<feature type="domain" description="DNA methylase N-4/N-6" evidence="4">
    <location>
        <begin position="95"/>
        <end position="235"/>
    </location>
</feature>
<feature type="region of interest" description="Disordered" evidence="3">
    <location>
        <begin position="240"/>
        <end position="259"/>
    </location>
</feature>
<proteinExistence type="predicted"/>
<reference evidence="5" key="1">
    <citation type="journal article" date="2019" name="PLoS Negl. Trop. Dis.">
        <title>Revisiting the worldwide diversity of Leptospira species in the environment.</title>
        <authorList>
            <person name="Vincent A.T."/>
            <person name="Schiettekatte O."/>
            <person name="Bourhy P."/>
            <person name="Veyrier F.J."/>
            <person name="Picardeau M."/>
        </authorList>
    </citation>
    <scope>NUCLEOTIDE SEQUENCE [LARGE SCALE GENOMIC DNA]</scope>
    <source>
        <strain evidence="5">201400974</strain>
    </source>
</reference>
<keyword evidence="2 5" id="KW-0808">Transferase</keyword>
<dbReference type="EMBL" id="RQHV01000062">
    <property type="protein sequence ID" value="TGN06796.1"/>
    <property type="molecule type" value="Genomic_DNA"/>
</dbReference>
<protein>
    <submittedName>
        <fullName evidence="5">Site-specific DNA-methyltransferase</fullName>
    </submittedName>
</protein>
<evidence type="ECO:0000313" key="6">
    <source>
        <dbReference type="Proteomes" id="UP000298264"/>
    </source>
</evidence>
<gene>
    <name evidence="5" type="ORF">EHS11_16685</name>
</gene>
<dbReference type="GO" id="GO:0008170">
    <property type="term" value="F:N-methyltransferase activity"/>
    <property type="evidence" value="ECO:0007669"/>
    <property type="project" value="InterPro"/>
</dbReference>
<accession>A0A4R9LIV8</accession>
<evidence type="ECO:0000256" key="1">
    <source>
        <dbReference type="ARBA" id="ARBA00022603"/>
    </source>
</evidence>
<organism evidence="5 6">
    <name type="scientific">Leptospira ilyithenensis</name>
    <dbReference type="NCBI Taxonomy" id="2484901"/>
    <lineage>
        <taxon>Bacteria</taxon>
        <taxon>Pseudomonadati</taxon>
        <taxon>Spirochaetota</taxon>
        <taxon>Spirochaetia</taxon>
        <taxon>Leptospirales</taxon>
        <taxon>Leptospiraceae</taxon>
        <taxon>Leptospira</taxon>
    </lineage>
</organism>
<dbReference type="Gene3D" id="3.40.50.150">
    <property type="entry name" value="Vaccinia Virus protein VP39"/>
    <property type="match status" value="1"/>
</dbReference>
<evidence type="ECO:0000256" key="3">
    <source>
        <dbReference type="SAM" id="MobiDB-lite"/>
    </source>
</evidence>
<comment type="caution">
    <text evidence="5">The sequence shown here is derived from an EMBL/GenBank/DDBJ whole genome shotgun (WGS) entry which is preliminary data.</text>
</comment>
<evidence type="ECO:0000256" key="2">
    <source>
        <dbReference type="ARBA" id="ARBA00022679"/>
    </source>
</evidence>
<dbReference type="SUPFAM" id="SSF53335">
    <property type="entry name" value="S-adenosyl-L-methionine-dependent methyltransferases"/>
    <property type="match status" value="1"/>
</dbReference>
<dbReference type="GO" id="GO:0003677">
    <property type="term" value="F:DNA binding"/>
    <property type="evidence" value="ECO:0007669"/>
    <property type="project" value="InterPro"/>
</dbReference>
<evidence type="ECO:0000313" key="5">
    <source>
        <dbReference type="EMBL" id="TGN06796.1"/>
    </source>
</evidence>
<dbReference type="OrthoDB" id="583649at2"/>
<keyword evidence="1 5" id="KW-0489">Methyltransferase</keyword>
<dbReference type="InterPro" id="IPR029063">
    <property type="entry name" value="SAM-dependent_MTases_sf"/>
</dbReference>
<dbReference type="Proteomes" id="UP000298264">
    <property type="component" value="Unassembled WGS sequence"/>
</dbReference>
<dbReference type="InterPro" id="IPR002941">
    <property type="entry name" value="DNA_methylase_N4/N6"/>
</dbReference>
<feature type="compositionally biased region" description="Low complexity" evidence="3">
    <location>
        <begin position="243"/>
        <end position="252"/>
    </location>
</feature>
<dbReference type="Pfam" id="PF01555">
    <property type="entry name" value="N6_N4_Mtase"/>
    <property type="match status" value="1"/>
</dbReference>
<dbReference type="AlphaFoldDB" id="A0A4R9LIV8"/>
<dbReference type="GO" id="GO:0032259">
    <property type="term" value="P:methylation"/>
    <property type="evidence" value="ECO:0007669"/>
    <property type="project" value="UniProtKB-KW"/>
</dbReference>
<name>A0A4R9LIV8_9LEPT</name>
<sequence>MAKQLSLFEADKKRRQPEGITTSEATLSAYTSNNADIFPKILSLHVSKGATIYDITYGTGVFWKNVDISEYNFLPSDLKTGVDCRNLPYEDNSSDCVVFDPPYMEGLYRSSKVNLAGSGSHKAFREYYSTGKETTDGPKWHNAVLDMYFRGGNEALRVLKNKGVFIVKCQDEVSANRQNLTHVELINYYQTLGFYCKDLFVIIRQNRPVVSRMLKQVHARKNHSYFLVFIKVPNGKQIDSYRSSSNSSSNGKGSKKKGG</sequence>